<feature type="domain" description="PhnB-like" evidence="1">
    <location>
        <begin position="7"/>
        <end position="140"/>
    </location>
</feature>
<evidence type="ECO:0000313" key="3">
    <source>
        <dbReference type="Proteomes" id="UP000674938"/>
    </source>
</evidence>
<evidence type="ECO:0000259" key="1">
    <source>
        <dbReference type="Pfam" id="PF06983"/>
    </source>
</evidence>
<accession>A0A940SW32</accession>
<dbReference type="Pfam" id="PF06983">
    <property type="entry name" value="3-dmu-9_3-mt"/>
    <property type="match status" value="1"/>
</dbReference>
<comment type="caution">
    <text evidence="2">The sequence shown here is derived from an EMBL/GenBank/DDBJ whole genome shotgun (WGS) entry which is preliminary data.</text>
</comment>
<dbReference type="EMBL" id="JAEEGA010000004">
    <property type="protein sequence ID" value="MBP1040963.1"/>
    <property type="molecule type" value="Genomic_DNA"/>
</dbReference>
<dbReference type="SUPFAM" id="SSF54593">
    <property type="entry name" value="Glyoxalase/Bleomycin resistance protein/Dihydroxybiphenyl dioxygenase"/>
    <property type="match status" value="1"/>
</dbReference>
<evidence type="ECO:0000313" key="2">
    <source>
        <dbReference type="EMBL" id="MBP1040963.1"/>
    </source>
</evidence>
<dbReference type="PANTHER" id="PTHR33990">
    <property type="entry name" value="PROTEIN YJDN-RELATED"/>
    <property type="match status" value="1"/>
</dbReference>
<dbReference type="RefSeq" id="WP_209526553.1">
    <property type="nucleotide sequence ID" value="NZ_JAEEGA010000004.1"/>
</dbReference>
<reference evidence="2" key="1">
    <citation type="submission" date="2020-12" db="EMBL/GenBank/DDBJ databases">
        <title>Vagococcus allomyrinae sp. nov. and Enterococcus lavae sp. nov., isolated from the larvae of Allomyrina dichotoma.</title>
        <authorList>
            <person name="Lee S.D."/>
        </authorList>
    </citation>
    <scope>NUCLEOTIDE SEQUENCE</scope>
    <source>
        <strain evidence="2">BWB3-3</strain>
    </source>
</reference>
<organism evidence="2 3">
    <name type="scientific">Vagococcus allomyrinae</name>
    <dbReference type="NCBI Taxonomy" id="2794353"/>
    <lineage>
        <taxon>Bacteria</taxon>
        <taxon>Bacillati</taxon>
        <taxon>Bacillota</taxon>
        <taxon>Bacilli</taxon>
        <taxon>Lactobacillales</taxon>
        <taxon>Enterococcaceae</taxon>
        <taxon>Vagococcus</taxon>
    </lineage>
</organism>
<dbReference type="InterPro" id="IPR028973">
    <property type="entry name" value="PhnB-like"/>
</dbReference>
<name>A0A940SW32_9ENTE</name>
<dbReference type="InterPro" id="IPR029068">
    <property type="entry name" value="Glyas_Bleomycin-R_OHBP_Dase"/>
</dbReference>
<sequence length="152" mass="16973">MTDTTLAVFLSLNGQAEEALTFYQELFKGQLLFKISNQQFKERLDPDLIIPQGEEHFISHSVLQIGGTQLNIVDNPVYPGMPTTSGLSFSVTTGTIQEAEQLYRDIMAHPNAETIALPTENEFAEFYAIIKDPFGVIIQISREKQPDPNLKG</sequence>
<dbReference type="Proteomes" id="UP000674938">
    <property type="component" value="Unassembled WGS sequence"/>
</dbReference>
<protein>
    <submittedName>
        <fullName evidence="2">VOC family protein</fullName>
    </submittedName>
</protein>
<dbReference type="PANTHER" id="PTHR33990:SF4">
    <property type="entry name" value="PHNB-LIKE DOMAIN-CONTAINING PROTEIN"/>
    <property type="match status" value="1"/>
</dbReference>
<dbReference type="Gene3D" id="3.10.180.10">
    <property type="entry name" value="2,3-Dihydroxybiphenyl 1,2-Dioxygenase, domain 1"/>
    <property type="match status" value="1"/>
</dbReference>
<proteinExistence type="predicted"/>
<dbReference type="AlphaFoldDB" id="A0A940SW32"/>
<gene>
    <name evidence="2" type="ORF">I6N95_08100</name>
</gene>
<keyword evidence="3" id="KW-1185">Reference proteome</keyword>